<evidence type="ECO:0000313" key="3">
    <source>
        <dbReference type="Proteomes" id="UP001461960"/>
    </source>
</evidence>
<keyword evidence="3" id="KW-1185">Reference proteome</keyword>
<proteinExistence type="predicted"/>
<feature type="compositionally biased region" description="Polar residues" evidence="1">
    <location>
        <begin position="16"/>
        <end position="25"/>
    </location>
</feature>
<evidence type="ECO:0000313" key="2">
    <source>
        <dbReference type="EMBL" id="MEN2751786.1"/>
    </source>
</evidence>
<gene>
    <name evidence="2" type="ORF">AAIR29_09095</name>
</gene>
<dbReference type="EMBL" id="JBDGHN010000005">
    <property type="protein sequence ID" value="MEN2751786.1"/>
    <property type="molecule type" value="Genomic_DNA"/>
</dbReference>
<dbReference type="Proteomes" id="UP001461960">
    <property type="component" value="Unassembled WGS sequence"/>
</dbReference>
<dbReference type="RefSeq" id="WP_299218726.1">
    <property type="nucleotide sequence ID" value="NZ_JBDGHN010000005.1"/>
</dbReference>
<name>A0ABU9XAR8_9GAMM</name>
<protein>
    <submittedName>
        <fullName evidence="2">Uncharacterized protein</fullName>
    </submittedName>
</protein>
<accession>A0ABU9XAR8</accession>
<evidence type="ECO:0000256" key="1">
    <source>
        <dbReference type="SAM" id="MobiDB-lite"/>
    </source>
</evidence>
<sequence>MANPNPNDTKVEQQRSESATAALKSQTEDNHTEDTEAAAERIANNLENAKDDDK</sequence>
<comment type="caution">
    <text evidence="2">The sequence shown here is derived from an EMBL/GenBank/DDBJ whole genome shotgun (WGS) entry which is preliminary data.</text>
</comment>
<feature type="region of interest" description="Disordered" evidence="1">
    <location>
        <begin position="1"/>
        <end position="36"/>
    </location>
</feature>
<reference evidence="2 3" key="1">
    <citation type="submission" date="2024-05" db="EMBL/GenBank/DDBJ databases">
        <authorList>
            <person name="Kim H.-Y."/>
            <person name="Kim E."/>
            <person name="Cai Y."/>
            <person name="Yang S.-M."/>
            <person name="Lee W."/>
        </authorList>
    </citation>
    <scope>NUCLEOTIDE SEQUENCE [LARGE SCALE GENOMIC DNA]</scope>
    <source>
        <strain evidence="2 3">FBL11</strain>
    </source>
</reference>
<organism evidence="2 3">
    <name type="scientific">Psychrobacter saeujeotis</name>
    <dbReference type="NCBI Taxonomy" id="3143436"/>
    <lineage>
        <taxon>Bacteria</taxon>
        <taxon>Pseudomonadati</taxon>
        <taxon>Pseudomonadota</taxon>
        <taxon>Gammaproteobacteria</taxon>
        <taxon>Moraxellales</taxon>
        <taxon>Moraxellaceae</taxon>
        <taxon>Psychrobacter</taxon>
    </lineage>
</organism>